<sequence>MPRTKNVYAARKGGAFQSSRCRYARSGELLGLTADEIAADAQGWTDLWNATNSTTTATTNHAAASTTADNSGGSAAGDAATATADALGSKVFGSWGSPASGWGTASREGTTLGWGTWTAAEWAKWHGGSMDGWPGVD</sequence>
<organism evidence="2 3">
    <name type="scientific">Mycena alexandri</name>
    <dbReference type="NCBI Taxonomy" id="1745969"/>
    <lineage>
        <taxon>Eukaryota</taxon>
        <taxon>Fungi</taxon>
        <taxon>Dikarya</taxon>
        <taxon>Basidiomycota</taxon>
        <taxon>Agaricomycotina</taxon>
        <taxon>Agaricomycetes</taxon>
        <taxon>Agaricomycetidae</taxon>
        <taxon>Agaricales</taxon>
        <taxon>Marasmiineae</taxon>
        <taxon>Mycenaceae</taxon>
        <taxon>Mycena</taxon>
    </lineage>
</organism>
<name>A0AAD6T2C0_9AGAR</name>
<gene>
    <name evidence="2" type="ORF">C8F04DRAFT_1181829</name>
</gene>
<dbReference type="Proteomes" id="UP001218188">
    <property type="component" value="Unassembled WGS sequence"/>
</dbReference>
<evidence type="ECO:0000313" key="3">
    <source>
        <dbReference type="Proteomes" id="UP001218188"/>
    </source>
</evidence>
<protein>
    <submittedName>
        <fullName evidence="2">Uncharacterized protein</fullName>
    </submittedName>
</protein>
<accession>A0AAD6T2C0</accession>
<keyword evidence="3" id="KW-1185">Reference proteome</keyword>
<feature type="region of interest" description="Disordered" evidence="1">
    <location>
        <begin position="57"/>
        <end position="78"/>
    </location>
</feature>
<comment type="caution">
    <text evidence="2">The sequence shown here is derived from an EMBL/GenBank/DDBJ whole genome shotgun (WGS) entry which is preliminary data.</text>
</comment>
<evidence type="ECO:0000256" key="1">
    <source>
        <dbReference type="SAM" id="MobiDB-lite"/>
    </source>
</evidence>
<proteinExistence type="predicted"/>
<reference evidence="2" key="1">
    <citation type="submission" date="2023-03" db="EMBL/GenBank/DDBJ databases">
        <title>Massive genome expansion in bonnet fungi (Mycena s.s.) driven by repeated elements and novel gene families across ecological guilds.</title>
        <authorList>
            <consortium name="Lawrence Berkeley National Laboratory"/>
            <person name="Harder C.B."/>
            <person name="Miyauchi S."/>
            <person name="Viragh M."/>
            <person name="Kuo A."/>
            <person name="Thoen E."/>
            <person name="Andreopoulos B."/>
            <person name="Lu D."/>
            <person name="Skrede I."/>
            <person name="Drula E."/>
            <person name="Henrissat B."/>
            <person name="Morin E."/>
            <person name="Kohler A."/>
            <person name="Barry K."/>
            <person name="LaButti K."/>
            <person name="Morin E."/>
            <person name="Salamov A."/>
            <person name="Lipzen A."/>
            <person name="Mereny Z."/>
            <person name="Hegedus B."/>
            <person name="Baldrian P."/>
            <person name="Stursova M."/>
            <person name="Weitz H."/>
            <person name="Taylor A."/>
            <person name="Grigoriev I.V."/>
            <person name="Nagy L.G."/>
            <person name="Martin F."/>
            <person name="Kauserud H."/>
        </authorList>
    </citation>
    <scope>NUCLEOTIDE SEQUENCE</scope>
    <source>
        <strain evidence="2">CBHHK200</strain>
    </source>
</reference>
<dbReference type="AlphaFoldDB" id="A0AAD6T2C0"/>
<dbReference type="EMBL" id="JARJCM010000046">
    <property type="protein sequence ID" value="KAJ7036057.1"/>
    <property type="molecule type" value="Genomic_DNA"/>
</dbReference>
<evidence type="ECO:0000313" key="2">
    <source>
        <dbReference type="EMBL" id="KAJ7036057.1"/>
    </source>
</evidence>